<comment type="similarity">
    <text evidence="1">Belongs to the bacterial secretin family.</text>
</comment>
<proteinExistence type="inferred from homology"/>
<feature type="signal peptide" evidence="3">
    <location>
        <begin position="1"/>
        <end position="18"/>
    </location>
</feature>
<dbReference type="KEGG" id="hni:W911_05365"/>
<dbReference type="PANTHER" id="PTHR30332">
    <property type="entry name" value="PROBABLE GENERAL SECRETION PATHWAY PROTEIN D"/>
    <property type="match status" value="1"/>
</dbReference>
<dbReference type="InterPro" id="IPR050810">
    <property type="entry name" value="Bact_Secretion_Sys_Channel"/>
</dbReference>
<dbReference type="InterPro" id="IPR001775">
    <property type="entry name" value="GspD/PilQ"/>
</dbReference>
<organism evidence="6 7">
    <name type="scientific">Hyphomicrobium nitrativorans NL23</name>
    <dbReference type="NCBI Taxonomy" id="1029756"/>
    <lineage>
        <taxon>Bacteria</taxon>
        <taxon>Pseudomonadati</taxon>
        <taxon>Pseudomonadota</taxon>
        <taxon>Alphaproteobacteria</taxon>
        <taxon>Hyphomicrobiales</taxon>
        <taxon>Hyphomicrobiaceae</taxon>
        <taxon>Hyphomicrobium</taxon>
    </lineage>
</organism>
<evidence type="ECO:0000256" key="3">
    <source>
        <dbReference type="SAM" id="SignalP"/>
    </source>
</evidence>
<dbReference type="Pfam" id="PF00263">
    <property type="entry name" value="Secretin"/>
    <property type="match status" value="1"/>
</dbReference>
<reference evidence="6 7" key="1">
    <citation type="journal article" date="2014" name="Genome Announc.">
        <title>Complete Genome Sequence of Hyphomicrobium nitrativorans Strain NL23, a Denitrifying Bacterium Isolated from Biofilm of a Methanol-Fed Denitrification System Treating Seawater at the Montreal Biodome.</title>
        <authorList>
            <person name="Martineau C."/>
            <person name="Villeneuve C."/>
            <person name="Mauffrey F."/>
            <person name="Villemur R."/>
        </authorList>
    </citation>
    <scope>NUCLEOTIDE SEQUENCE [LARGE SCALE GENOMIC DNA]</scope>
    <source>
        <strain evidence="6">NL23</strain>
    </source>
</reference>
<name>V5SD10_9HYPH</name>
<feature type="region of interest" description="Disordered" evidence="2">
    <location>
        <begin position="187"/>
        <end position="206"/>
    </location>
</feature>
<sequence>MRKMKFLCALALNALVMAAWSPAPEAGPEPNTGSSVLRISDDGMLPQNRSVSLGAGKSLLVEFDFELRDVLVSDPQGVDAVVQTSNRVFLIAKRPGQTNAFFFDAAGHQVLTLDISVGADSSGLESLLARLIPGSNIRVELAGRSLVLTGTVRAPADSHMATNLAKAFVSSEGAGLMSSVPGAAASGPAGSASGANAQSGSPSNSGEAKPVINLLSVEAEEQVMLRVVVAEVQRTLLKQFGVNLGAAINSGNFSTAILTENALPLTAAAGLGGIPVPGLGTTAFDAATGVGCTTAGVLCNWNTGPATGTFGNSGVSGGWSNGTSQVSHTLRALERDGLLRTLAEPNLTAVSGESAKFLAGGEFPVIEPSGIGQTTVQYKPYGIGISFTPTVLSEGRISLKIESEVSELTTNGAIQVQNISIPALKTRKANSTVELPSGGALALAGLISDSTRQNIDGFPGLKDLPVLGTLFRSRDFVKEETELVVIVTPYLVRPVSPRQLAKPIDGLAEATDRKANFMGHLNRIYGAPDAAAPVGDLKGDYGFIIE</sequence>
<gene>
    <name evidence="6" type="ORF">W911_05365</name>
</gene>
<evidence type="ECO:0000259" key="5">
    <source>
        <dbReference type="Pfam" id="PF13629"/>
    </source>
</evidence>
<dbReference type="PRINTS" id="PR00811">
    <property type="entry name" value="BCTERIALGSPD"/>
</dbReference>
<protein>
    <submittedName>
        <fullName evidence="6">Type II and III secretion system protein</fullName>
    </submittedName>
</protein>
<dbReference type="InterPro" id="IPR032789">
    <property type="entry name" value="T2SS-T3SS_pil_N"/>
</dbReference>
<evidence type="ECO:0000259" key="4">
    <source>
        <dbReference type="Pfam" id="PF00263"/>
    </source>
</evidence>
<feature type="domain" description="Type II/III secretion system secretin-like" evidence="4">
    <location>
        <begin position="332"/>
        <end position="493"/>
    </location>
</feature>
<dbReference type="InterPro" id="IPR004846">
    <property type="entry name" value="T2SS/T3SS_dom"/>
</dbReference>
<feature type="domain" description="Pilus formation protein N-terminal" evidence="5">
    <location>
        <begin position="48"/>
        <end position="117"/>
    </location>
</feature>
<evidence type="ECO:0000313" key="7">
    <source>
        <dbReference type="Proteomes" id="UP000018542"/>
    </source>
</evidence>
<dbReference type="GO" id="GO:0015627">
    <property type="term" value="C:type II protein secretion system complex"/>
    <property type="evidence" value="ECO:0007669"/>
    <property type="project" value="TreeGrafter"/>
</dbReference>
<dbReference type="GO" id="GO:0009306">
    <property type="term" value="P:protein secretion"/>
    <property type="evidence" value="ECO:0007669"/>
    <property type="project" value="InterPro"/>
</dbReference>
<dbReference type="Proteomes" id="UP000018542">
    <property type="component" value="Chromosome"/>
</dbReference>
<dbReference type="PATRIC" id="fig|1029756.8.peg.1130"/>
<dbReference type="EMBL" id="CP006912">
    <property type="protein sequence ID" value="AHB47945.1"/>
    <property type="molecule type" value="Genomic_DNA"/>
</dbReference>
<accession>V5SD10</accession>
<keyword evidence="3" id="KW-0732">Signal</keyword>
<dbReference type="Pfam" id="PF13629">
    <property type="entry name" value="T2SS-T3SS_pil_N"/>
    <property type="match status" value="1"/>
</dbReference>
<dbReference type="STRING" id="1029756.W911_05365"/>
<evidence type="ECO:0000313" key="6">
    <source>
        <dbReference type="EMBL" id="AHB47945.1"/>
    </source>
</evidence>
<evidence type="ECO:0000256" key="1">
    <source>
        <dbReference type="RuleBase" id="RU004003"/>
    </source>
</evidence>
<dbReference type="AlphaFoldDB" id="V5SD10"/>
<dbReference type="HOGENOM" id="CLU_017952_2_0_5"/>
<dbReference type="PANTHER" id="PTHR30332:SF17">
    <property type="entry name" value="TYPE IV PILIATION SYSTEM PROTEIN DR_0774-RELATED"/>
    <property type="match status" value="1"/>
</dbReference>
<feature type="chain" id="PRO_5004740546" evidence="3">
    <location>
        <begin position="19"/>
        <end position="546"/>
    </location>
</feature>
<keyword evidence="7" id="KW-1185">Reference proteome</keyword>
<evidence type="ECO:0000256" key="2">
    <source>
        <dbReference type="SAM" id="MobiDB-lite"/>
    </source>
</evidence>
<dbReference type="OrthoDB" id="9775455at2"/>